<gene>
    <name evidence="2" type="ORF">ACFQJ6_21935</name>
</gene>
<dbReference type="Pfam" id="PF18079">
    <property type="entry name" value="AglB_L1"/>
    <property type="match status" value="1"/>
</dbReference>
<protein>
    <recommendedName>
        <fullName evidence="1">Archaeal glycosylation protein B peripheral domain-containing protein</fullName>
    </recommendedName>
</protein>
<keyword evidence="3" id="KW-1185">Reference proteome</keyword>
<dbReference type="EMBL" id="JBHSZH010000005">
    <property type="protein sequence ID" value="MFC7082346.1"/>
    <property type="molecule type" value="Genomic_DNA"/>
</dbReference>
<name>A0ABD5WP89_9EURY</name>
<dbReference type="Gene3D" id="2.60.40.3390">
    <property type="match status" value="1"/>
</dbReference>
<evidence type="ECO:0000313" key="2">
    <source>
        <dbReference type="EMBL" id="MFC7082346.1"/>
    </source>
</evidence>
<dbReference type="InterPro" id="IPR041154">
    <property type="entry name" value="AglB_P1"/>
</dbReference>
<dbReference type="Proteomes" id="UP001596407">
    <property type="component" value="Unassembled WGS sequence"/>
</dbReference>
<sequence length="189" mass="20271">MGVPRNYVLSKWGRNRMYNHFVSGEAKGYHFAEQHYEPFLASKDPEGQYRELQGNVGFVVTKDLDVQKVPKNSNYARLHLRYGSAGPNGATGAGHYRALYASDDGSVKVFTPVPGANVTGARSANATLTVSKSVEIEGASFEYRRKVSTGPDGEFSVTVPYSGTYSVGNRTVAVPESAVQNGGNVSVGG</sequence>
<organism evidence="2 3">
    <name type="scientific">Halorussus caseinilyticus</name>
    <dbReference type="NCBI Taxonomy" id="3034025"/>
    <lineage>
        <taxon>Archaea</taxon>
        <taxon>Methanobacteriati</taxon>
        <taxon>Methanobacteriota</taxon>
        <taxon>Stenosarchaea group</taxon>
        <taxon>Halobacteria</taxon>
        <taxon>Halobacteriales</taxon>
        <taxon>Haladaptataceae</taxon>
        <taxon>Halorussus</taxon>
    </lineage>
</organism>
<evidence type="ECO:0000259" key="1">
    <source>
        <dbReference type="Pfam" id="PF18079"/>
    </source>
</evidence>
<reference evidence="2 3" key="1">
    <citation type="journal article" date="2019" name="Int. J. Syst. Evol. Microbiol.">
        <title>The Global Catalogue of Microorganisms (GCM) 10K type strain sequencing project: providing services to taxonomists for standard genome sequencing and annotation.</title>
        <authorList>
            <consortium name="The Broad Institute Genomics Platform"/>
            <consortium name="The Broad Institute Genome Sequencing Center for Infectious Disease"/>
            <person name="Wu L."/>
            <person name="Ma J."/>
        </authorList>
    </citation>
    <scope>NUCLEOTIDE SEQUENCE [LARGE SCALE GENOMIC DNA]</scope>
    <source>
        <strain evidence="2 3">DT72</strain>
    </source>
</reference>
<accession>A0ABD5WP89</accession>
<feature type="domain" description="Archaeal glycosylation protein B peripheral" evidence="1">
    <location>
        <begin position="115"/>
        <end position="182"/>
    </location>
</feature>
<evidence type="ECO:0000313" key="3">
    <source>
        <dbReference type="Proteomes" id="UP001596407"/>
    </source>
</evidence>
<comment type="caution">
    <text evidence="2">The sequence shown here is derived from an EMBL/GenBank/DDBJ whole genome shotgun (WGS) entry which is preliminary data.</text>
</comment>
<dbReference type="AlphaFoldDB" id="A0ABD5WP89"/>
<dbReference type="RefSeq" id="WP_382210318.1">
    <property type="nucleotide sequence ID" value="NZ_JBHSZH010000005.1"/>
</dbReference>
<proteinExistence type="predicted"/>